<proteinExistence type="predicted"/>
<keyword evidence="2" id="KW-1185">Reference proteome</keyword>
<accession>A0A222YZT3</accession>
<dbReference type="OrthoDB" id="24131at10239"/>
<name>A0A222YZT3_9CAUD</name>
<dbReference type="EMBL" id="MF347636">
    <property type="protein sequence ID" value="ASR77423.1"/>
    <property type="molecule type" value="Genomic_DNA"/>
</dbReference>
<dbReference type="Proteomes" id="UP000225626">
    <property type="component" value="Segment"/>
</dbReference>
<protein>
    <submittedName>
        <fullName evidence="1">Uncharacterized protein</fullName>
    </submittedName>
</protein>
<evidence type="ECO:0000313" key="2">
    <source>
        <dbReference type="Proteomes" id="UP000225626"/>
    </source>
</evidence>
<reference evidence="1 2" key="1">
    <citation type="submission" date="2017-06" db="EMBL/GenBank/DDBJ databases">
        <authorList>
            <person name="Meridew S.N."/>
            <person name="Morgan R.E."/>
            <person name="Moussa A.T."/>
            <person name="Shahid S.H."/>
            <person name="Bhuiyan S."/>
            <person name="Nayek S."/>
            <person name="Suri N."/>
            <person name="Kim T."/>
            <person name="Layton S.R."/>
            <person name="Hughes L.E."/>
            <person name="Garlena R.A."/>
            <person name="Russell D.A."/>
            <person name="Pope W.H."/>
            <person name="Jacobs-Sera D."/>
            <person name="Hendrix R.W."/>
            <person name="Hatfull G.F."/>
        </authorList>
    </citation>
    <scope>NUCLEOTIDE SEQUENCE [LARGE SCALE GENOMIC DNA]</scope>
</reference>
<evidence type="ECO:0000313" key="1">
    <source>
        <dbReference type="EMBL" id="ASR77423.1"/>
    </source>
</evidence>
<organism evidence="1 2">
    <name type="scientific">Streptomyces phage NootNoot</name>
    <dbReference type="NCBI Taxonomy" id="2023992"/>
    <lineage>
        <taxon>Viruses</taxon>
        <taxon>Duplodnaviria</taxon>
        <taxon>Heunggongvirae</taxon>
        <taxon>Uroviricota</taxon>
        <taxon>Caudoviricetes</taxon>
        <taxon>Stanwilliamsviridae</taxon>
        <taxon>Boydwoodruffvirinae</taxon>
        <taxon>Samistivirus</taxon>
        <taxon>Samistivirus nootnoot</taxon>
    </lineage>
</organism>
<gene>
    <name evidence="1" type="ORF">SEA_NOOTNOOT_197</name>
</gene>
<sequence>MKMGSRIQVKYFVDTKTMTDYSGKKGQALTRERGGKWGVRIDGREGPNLIIPESQLKEVSWEEGE</sequence>